<gene>
    <name evidence="2" type="ORF">FB566_2900</name>
</gene>
<dbReference type="Proteomes" id="UP000317043">
    <property type="component" value="Unassembled WGS sequence"/>
</dbReference>
<evidence type="ECO:0000259" key="1">
    <source>
        <dbReference type="Pfam" id="PF19348"/>
    </source>
</evidence>
<evidence type="ECO:0000313" key="2">
    <source>
        <dbReference type="EMBL" id="TQL77341.1"/>
    </source>
</evidence>
<reference evidence="2 3" key="1">
    <citation type="submission" date="2019-06" db="EMBL/GenBank/DDBJ databases">
        <title>Sequencing the genomes of 1000 actinobacteria strains.</title>
        <authorList>
            <person name="Klenk H.-P."/>
        </authorList>
    </citation>
    <scope>NUCLEOTIDE SEQUENCE [LARGE SCALE GENOMIC DNA]</scope>
    <source>
        <strain evidence="2 3">DSM 45928</strain>
    </source>
</reference>
<accession>A0A543AXP0</accession>
<proteinExistence type="predicted"/>
<name>A0A543AXP0_9ACTN</name>
<protein>
    <recommendedName>
        <fullName evidence="1">DUF5926 domain-containing protein</fullName>
    </recommendedName>
</protein>
<dbReference type="InterPro" id="IPR045970">
    <property type="entry name" value="DUF5926"/>
</dbReference>
<dbReference type="InParanoid" id="A0A543AXP0"/>
<keyword evidence="3" id="KW-1185">Reference proteome</keyword>
<organism evidence="2 3">
    <name type="scientific">Stackebrandtia endophytica</name>
    <dbReference type="NCBI Taxonomy" id="1496996"/>
    <lineage>
        <taxon>Bacteria</taxon>
        <taxon>Bacillati</taxon>
        <taxon>Actinomycetota</taxon>
        <taxon>Actinomycetes</taxon>
        <taxon>Glycomycetales</taxon>
        <taxon>Glycomycetaceae</taxon>
        <taxon>Stackebrandtia</taxon>
    </lineage>
</organism>
<sequence length="316" mass="34402">MDAPCGHGWLPTPSGQSTRSLFAVSKRRKHGAKNAPRKPKVRDVFVARPFENLPGEGSWVAMRELLPAATAPLKLKPEYTEHVGDRELLVTTVLPLAWPAMNRSDGTVFVALQRQFQSGDVSRDIAASLLAALAGEPGRPVAVPARPGPGLRLQDLLADEPLDMTLHDSFDYWLAADTDTDNPQVAASMERANASIYPTTVLDAAESAYWCATPEQTHVRIVLPEDEDTALNALARLRTDEKLKLVDDSKFAGMFRAHGLLVPVWDLSAATTAAECESPVAEFGKRYAEALADTSELSTAQRRARDGLVGRQLTLR</sequence>
<evidence type="ECO:0000313" key="3">
    <source>
        <dbReference type="Proteomes" id="UP000317043"/>
    </source>
</evidence>
<dbReference type="Pfam" id="PF19348">
    <property type="entry name" value="DUF5926"/>
    <property type="match status" value="1"/>
</dbReference>
<dbReference type="AlphaFoldDB" id="A0A543AXP0"/>
<feature type="domain" description="DUF5926" evidence="1">
    <location>
        <begin position="49"/>
        <end position="316"/>
    </location>
</feature>
<comment type="caution">
    <text evidence="2">The sequence shown here is derived from an EMBL/GenBank/DDBJ whole genome shotgun (WGS) entry which is preliminary data.</text>
</comment>
<dbReference type="EMBL" id="VFOW01000001">
    <property type="protein sequence ID" value="TQL77341.1"/>
    <property type="molecule type" value="Genomic_DNA"/>
</dbReference>